<name>A0AA85JG45_TRIRE</name>
<evidence type="ECO:0000256" key="5">
    <source>
        <dbReference type="SAM" id="MobiDB-lite"/>
    </source>
</evidence>
<dbReference type="AlphaFoldDB" id="A0AA85JG45"/>
<evidence type="ECO:0000256" key="1">
    <source>
        <dbReference type="ARBA" id="ARBA00012513"/>
    </source>
</evidence>
<sequence>MMPDRSYSQANSSDDSHVMSNTTSFCELTDHVCAADNSLSRLSPPSATFLIHGSEMSHHAPAPPVRSSSTLRKKDKTVLPPSKPLPTPPGKEEKKKKKKVKMFRFPKFGRSEKPEPQISGPTEVTHNLHVAFDKSTGEIKGLPASWQMLLTASNISRTEQEKNPEILLGVLQCFDESAKHKDKYMTNVSVLTNSSGSVESMNSNSRSCSVSSQSMPMVPSHCDINCMHSPSYPPAAFNSTTSISPPNSGEENLIMSMAETNLTGMAIPSSGLPTTTHSCAGSTSSGRGSSCTTNSGSVGGGRGVSGGVPNGLSAASLVELTSSHSHGCQLGPGRRTSTGGAVFLGSPTRAFGGRASGSTIPEMSPALGNHRGISDTGDIARSGPNSMISSSANSGTLTNGQLLNHSRHARDTNFVGDNHNGHAAASVPILPITSGVSLGGLSSSRSSGCSLSCSGASGNVSISGLANSISMVGHLINGTNSSSGSSPTSALPPSMLPSQSTSSAFNNNCCSFGSYPPSTSSSSPPPPPVPPHATAVIRNLEYSENSVNNINNNNNLDIGSVKEEGTLRHTSSSFNTNNNNNSMPPQSREDLLVPESCMMVGGTFSDDDDDEEDGEEEEEEEDEEDDEEGVVVEAEEEEEDDSEIDEQSELSNNEITTSQVTVEWMTSSETGSNLPTPMTMSKESEHAIINEIADNRNGGMTASNRTNSSPTTTTTTENVTTINTGKDNATMKAQPMNSERMIPPTVPVKPQGLTQVFRTQQQQQHQQQQAKIQPLLVNNSAAPHQLYKKIDPSVNTSIATTATTGVAVSATTATNTPTTVATAVEDVVKSTTPSAPRRRTGNHRLTDQQVHDKLRAIVSKGDPYKKYRMVDKIGQGASGVVYSGYEVATGNLVAIKQMNLAQQPKKELIINEILVMKANRQANIVNYLDSYLVSTSVPSSMDPHNNHNNNNSVNGSNHKNQQNHNDSLNSSTHSGSGNSSSKSEELWL</sequence>
<dbReference type="Proteomes" id="UP000050795">
    <property type="component" value="Unassembled WGS sequence"/>
</dbReference>
<dbReference type="PANTHER" id="PTHR45832">
    <property type="entry name" value="SERINE/THREONINE-PROTEIN KINASE SAMKA-RELATED-RELATED"/>
    <property type="match status" value="1"/>
</dbReference>
<feature type="region of interest" description="Disordered" evidence="5">
    <location>
        <begin position="274"/>
        <end position="307"/>
    </location>
</feature>
<dbReference type="GO" id="GO:0004674">
    <property type="term" value="F:protein serine/threonine kinase activity"/>
    <property type="evidence" value="ECO:0007669"/>
    <property type="project" value="UniProtKB-EC"/>
</dbReference>
<feature type="region of interest" description="Disordered" evidence="5">
    <location>
        <begin position="479"/>
        <end position="499"/>
    </location>
</feature>
<evidence type="ECO:0000256" key="4">
    <source>
        <dbReference type="PROSITE-ProRule" id="PRU10141"/>
    </source>
</evidence>
<feature type="binding site" evidence="4">
    <location>
        <position position="896"/>
    </location>
    <ligand>
        <name>ATP</name>
        <dbReference type="ChEBI" id="CHEBI:30616"/>
    </ligand>
</feature>
<dbReference type="InterPro" id="IPR036936">
    <property type="entry name" value="CRIB_dom_sf"/>
</dbReference>
<reference evidence="7" key="1">
    <citation type="submission" date="2022-06" db="EMBL/GenBank/DDBJ databases">
        <authorList>
            <person name="Berger JAMES D."/>
            <person name="Berger JAMES D."/>
        </authorList>
    </citation>
    <scope>NUCLEOTIDE SEQUENCE [LARGE SCALE GENOMIC DNA]</scope>
</reference>
<feature type="region of interest" description="Disordered" evidence="5">
    <location>
        <begin position="696"/>
        <end position="718"/>
    </location>
</feature>
<dbReference type="GO" id="GO:0005524">
    <property type="term" value="F:ATP binding"/>
    <property type="evidence" value="ECO:0007669"/>
    <property type="project" value="UniProtKB-UniRule"/>
</dbReference>
<dbReference type="EC" id="2.7.11.1" evidence="1"/>
<feature type="compositionally biased region" description="Polar residues" evidence="5">
    <location>
        <begin position="383"/>
        <end position="400"/>
    </location>
</feature>
<feature type="region of interest" description="Disordered" evidence="5">
    <location>
        <begin position="569"/>
        <end position="588"/>
    </location>
</feature>
<dbReference type="InterPro" id="IPR000719">
    <property type="entry name" value="Prot_kinase_dom"/>
</dbReference>
<dbReference type="SMART" id="SM00285">
    <property type="entry name" value="PBD"/>
    <property type="match status" value="1"/>
</dbReference>
<dbReference type="Gene3D" id="3.30.200.20">
    <property type="entry name" value="Phosphorylase Kinase, domain 1"/>
    <property type="match status" value="1"/>
</dbReference>
<keyword evidence="2 4" id="KW-0547">Nucleotide-binding</keyword>
<dbReference type="Pfam" id="PF00786">
    <property type="entry name" value="PBD"/>
    <property type="match status" value="1"/>
</dbReference>
<reference evidence="8" key="2">
    <citation type="submission" date="2023-11" db="UniProtKB">
        <authorList>
            <consortium name="WormBaseParasite"/>
        </authorList>
    </citation>
    <scope>IDENTIFICATION</scope>
</reference>
<dbReference type="InterPro" id="IPR017441">
    <property type="entry name" value="Protein_kinase_ATP_BS"/>
</dbReference>
<feature type="region of interest" description="Disordered" evidence="5">
    <location>
        <begin position="939"/>
        <end position="988"/>
    </location>
</feature>
<accession>A0AA85JG45</accession>
<dbReference type="InterPro" id="IPR011009">
    <property type="entry name" value="Kinase-like_dom_sf"/>
</dbReference>
<feature type="compositionally biased region" description="Gly residues" evidence="5">
    <location>
        <begin position="297"/>
        <end position="307"/>
    </location>
</feature>
<feature type="compositionally biased region" description="Low complexity" evidence="5">
    <location>
        <begin position="967"/>
        <end position="981"/>
    </location>
</feature>
<evidence type="ECO:0000313" key="7">
    <source>
        <dbReference type="Proteomes" id="UP000050795"/>
    </source>
</evidence>
<dbReference type="WBParaSite" id="TREG1_33550.1">
    <property type="protein sequence ID" value="TREG1_33550.1"/>
    <property type="gene ID" value="TREG1_33550"/>
</dbReference>
<feature type="compositionally biased region" description="Low complexity" evidence="5">
    <location>
        <begin position="481"/>
        <end position="493"/>
    </location>
</feature>
<dbReference type="Pfam" id="PF00069">
    <property type="entry name" value="Pkinase"/>
    <property type="match status" value="1"/>
</dbReference>
<feature type="region of interest" description="Disordered" evidence="5">
    <location>
        <begin position="599"/>
        <end position="659"/>
    </location>
</feature>
<keyword evidence="7" id="KW-1185">Reference proteome</keyword>
<feature type="compositionally biased region" description="Basic residues" evidence="5">
    <location>
        <begin position="94"/>
        <end position="104"/>
    </location>
</feature>
<keyword evidence="3 4" id="KW-0067">ATP-binding</keyword>
<feature type="compositionally biased region" description="Low complexity" evidence="5">
    <location>
        <begin position="278"/>
        <end position="296"/>
    </location>
</feature>
<dbReference type="InterPro" id="IPR051931">
    <property type="entry name" value="PAK3-like"/>
</dbReference>
<evidence type="ECO:0000256" key="3">
    <source>
        <dbReference type="ARBA" id="ARBA00022840"/>
    </source>
</evidence>
<feature type="compositionally biased region" description="Low complexity" evidence="5">
    <location>
        <begin position="701"/>
        <end position="718"/>
    </location>
</feature>
<organism evidence="7 8">
    <name type="scientific">Trichobilharzia regenti</name>
    <name type="common">Nasal bird schistosome</name>
    <dbReference type="NCBI Taxonomy" id="157069"/>
    <lineage>
        <taxon>Eukaryota</taxon>
        <taxon>Metazoa</taxon>
        <taxon>Spiralia</taxon>
        <taxon>Lophotrochozoa</taxon>
        <taxon>Platyhelminthes</taxon>
        <taxon>Trematoda</taxon>
        <taxon>Digenea</taxon>
        <taxon>Strigeidida</taxon>
        <taxon>Schistosomatoidea</taxon>
        <taxon>Schistosomatidae</taxon>
        <taxon>Trichobilharzia</taxon>
    </lineage>
</organism>
<dbReference type="InterPro" id="IPR000095">
    <property type="entry name" value="CRIB_dom"/>
</dbReference>
<feature type="domain" description="Protein kinase" evidence="6">
    <location>
        <begin position="867"/>
        <end position="988"/>
    </location>
</feature>
<evidence type="ECO:0000259" key="6">
    <source>
        <dbReference type="PROSITE" id="PS50011"/>
    </source>
</evidence>
<feature type="compositionally biased region" description="Low complexity" evidence="5">
    <location>
        <begin position="570"/>
        <end position="582"/>
    </location>
</feature>
<feature type="compositionally biased region" description="Low complexity" evidence="5">
    <location>
        <begin position="946"/>
        <end position="960"/>
    </location>
</feature>
<evidence type="ECO:0000313" key="8">
    <source>
        <dbReference type="WBParaSite" id="TREG1_33550.1"/>
    </source>
</evidence>
<dbReference type="PANTHER" id="PTHR45832:SF16">
    <property type="entry name" value="SERINE_THREONINE-PROTEIN KINASE STE20-LIKE-RELATED"/>
    <property type="match status" value="1"/>
</dbReference>
<feature type="compositionally biased region" description="Acidic residues" evidence="5">
    <location>
        <begin position="605"/>
        <end position="648"/>
    </location>
</feature>
<feature type="region of interest" description="Disordered" evidence="5">
    <location>
        <begin position="362"/>
        <end position="400"/>
    </location>
</feature>
<protein>
    <recommendedName>
        <fullName evidence="1">non-specific serine/threonine protein kinase</fullName>
        <ecNumber evidence="1">2.7.11.1</ecNumber>
    </recommendedName>
</protein>
<feature type="compositionally biased region" description="Polar residues" evidence="5">
    <location>
        <begin position="649"/>
        <end position="659"/>
    </location>
</feature>
<evidence type="ECO:0000256" key="2">
    <source>
        <dbReference type="ARBA" id="ARBA00022741"/>
    </source>
</evidence>
<proteinExistence type="predicted"/>
<feature type="region of interest" description="Disordered" evidence="5">
    <location>
        <begin position="57"/>
        <end position="122"/>
    </location>
</feature>
<dbReference type="PROSITE" id="PS00107">
    <property type="entry name" value="PROTEIN_KINASE_ATP"/>
    <property type="match status" value="1"/>
</dbReference>
<dbReference type="PROSITE" id="PS50011">
    <property type="entry name" value="PROTEIN_KINASE_DOM"/>
    <property type="match status" value="1"/>
</dbReference>
<dbReference type="Gene3D" id="3.90.810.10">
    <property type="entry name" value="CRIB domain"/>
    <property type="match status" value="1"/>
</dbReference>
<dbReference type="SUPFAM" id="SSF56112">
    <property type="entry name" value="Protein kinase-like (PK-like)"/>
    <property type="match status" value="1"/>
</dbReference>